<dbReference type="RefSeq" id="WP_054326183.1">
    <property type="nucleotide sequence ID" value="NZ_JACOPL010000004.1"/>
</dbReference>
<evidence type="ECO:0000256" key="2">
    <source>
        <dbReference type="ARBA" id="ARBA00023125"/>
    </source>
</evidence>
<dbReference type="InterPro" id="IPR001034">
    <property type="entry name" value="DeoR_HTH"/>
</dbReference>
<keyword evidence="6" id="KW-1185">Reference proteome</keyword>
<evidence type="ECO:0000313" key="6">
    <source>
        <dbReference type="Proteomes" id="UP000606499"/>
    </source>
</evidence>
<dbReference type="SMART" id="SM00420">
    <property type="entry name" value="HTH_DEOR"/>
    <property type="match status" value="1"/>
</dbReference>
<dbReference type="Proteomes" id="UP000606499">
    <property type="component" value="Unassembled WGS sequence"/>
</dbReference>
<dbReference type="AlphaFoldDB" id="A0A923RVH6"/>
<dbReference type="PROSITE" id="PS51000">
    <property type="entry name" value="HTH_DEOR_2"/>
    <property type="match status" value="1"/>
</dbReference>
<dbReference type="InterPro" id="IPR036388">
    <property type="entry name" value="WH-like_DNA-bd_sf"/>
</dbReference>
<dbReference type="PANTHER" id="PTHR30363:SF60">
    <property type="entry name" value="HTH-TYPE TRANSCRIPTIONAL REGULATOR IOLR"/>
    <property type="match status" value="1"/>
</dbReference>
<dbReference type="PRINTS" id="PR00037">
    <property type="entry name" value="HTHLACR"/>
</dbReference>
<organism evidence="5 6">
    <name type="scientific">Agathobaculum faecis</name>
    <dbReference type="NCBI Taxonomy" id="2763013"/>
    <lineage>
        <taxon>Bacteria</taxon>
        <taxon>Bacillati</taxon>
        <taxon>Bacillota</taxon>
        <taxon>Clostridia</taxon>
        <taxon>Eubacteriales</taxon>
        <taxon>Butyricicoccaceae</taxon>
        <taxon>Agathobaculum</taxon>
    </lineage>
</organism>
<name>A0A923RVH6_9FIRM</name>
<dbReference type="SMART" id="SM01134">
    <property type="entry name" value="DeoRC"/>
    <property type="match status" value="1"/>
</dbReference>
<dbReference type="Pfam" id="PF08220">
    <property type="entry name" value="HTH_DeoR"/>
    <property type="match status" value="1"/>
</dbReference>
<dbReference type="Gene3D" id="3.40.50.1360">
    <property type="match status" value="1"/>
</dbReference>
<reference evidence="5" key="1">
    <citation type="submission" date="2020-08" db="EMBL/GenBank/DDBJ databases">
        <title>Genome public.</title>
        <authorList>
            <person name="Liu C."/>
            <person name="Sun Q."/>
        </authorList>
    </citation>
    <scope>NUCLEOTIDE SEQUENCE</scope>
    <source>
        <strain evidence="5">NSJ-28</strain>
    </source>
</reference>
<dbReference type="EMBL" id="JACOPL010000004">
    <property type="protein sequence ID" value="MBC5724933.1"/>
    <property type="molecule type" value="Genomic_DNA"/>
</dbReference>
<proteinExistence type="predicted"/>
<protein>
    <submittedName>
        <fullName evidence="5">DeoR/GlpR transcriptional regulator</fullName>
    </submittedName>
</protein>
<dbReference type="GO" id="GO:0003700">
    <property type="term" value="F:DNA-binding transcription factor activity"/>
    <property type="evidence" value="ECO:0007669"/>
    <property type="project" value="InterPro"/>
</dbReference>
<dbReference type="InterPro" id="IPR050313">
    <property type="entry name" value="Carb_Metab_HTH_regulators"/>
</dbReference>
<feature type="domain" description="HTH deoR-type" evidence="4">
    <location>
        <begin position="2"/>
        <end position="57"/>
    </location>
</feature>
<dbReference type="Gene3D" id="1.10.10.10">
    <property type="entry name" value="Winged helix-like DNA-binding domain superfamily/Winged helix DNA-binding domain"/>
    <property type="match status" value="1"/>
</dbReference>
<sequence>MKVSRLNAIEQYVISHETVSIDELCEVFEVSKNTIRRDLNELEMRGHITKVYGGVTATVPSGAVPTPIRSSLNPADKSLIGRMAAEEVADGDTIFIDSGTTTLCLLRYLVAKNRITIITHSLGALSEAAKYENLNIISLGGIYSPTTDSFVGLSTIEALSNMRINKAFMGATGVSLTAGMTNTTFLEAEIKRAVVHRADSIYCMADSSKIGREAIVTFCHLKDLTGFITDREPAKEYVSLCKQENIKLRFAGN</sequence>
<gene>
    <name evidence="5" type="ORF">H8S45_05600</name>
</gene>
<dbReference type="SUPFAM" id="SSF46785">
    <property type="entry name" value="Winged helix' DNA-binding domain"/>
    <property type="match status" value="1"/>
</dbReference>
<dbReference type="PANTHER" id="PTHR30363">
    <property type="entry name" value="HTH-TYPE TRANSCRIPTIONAL REGULATOR SRLR-RELATED"/>
    <property type="match status" value="1"/>
</dbReference>
<dbReference type="PROSITE" id="PS00894">
    <property type="entry name" value="HTH_DEOR_1"/>
    <property type="match status" value="1"/>
</dbReference>
<dbReference type="GO" id="GO:0003677">
    <property type="term" value="F:DNA binding"/>
    <property type="evidence" value="ECO:0007669"/>
    <property type="project" value="UniProtKB-KW"/>
</dbReference>
<keyword evidence="3" id="KW-0804">Transcription</keyword>
<comment type="caution">
    <text evidence="5">The sequence shown here is derived from an EMBL/GenBank/DDBJ whole genome shotgun (WGS) entry which is preliminary data.</text>
</comment>
<dbReference type="InterPro" id="IPR037171">
    <property type="entry name" value="NagB/RpiA_transferase-like"/>
</dbReference>
<keyword evidence="2" id="KW-0238">DNA-binding</keyword>
<evidence type="ECO:0000259" key="4">
    <source>
        <dbReference type="PROSITE" id="PS51000"/>
    </source>
</evidence>
<dbReference type="Pfam" id="PF00455">
    <property type="entry name" value="DeoRC"/>
    <property type="match status" value="1"/>
</dbReference>
<evidence type="ECO:0000256" key="1">
    <source>
        <dbReference type="ARBA" id="ARBA00023015"/>
    </source>
</evidence>
<evidence type="ECO:0000313" key="5">
    <source>
        <dbReference type="EMBL" id="MBC5724933.1"/>
    </source>
</evidence>
<dbReference type="InterPro" id="IPR036390">
    <property type="entry name" value="WH_DNA-bd_sf"/>
</dbReference>
<keyword evidence="1" id="KW-0805">Transcription regulation</keyword>
<evidence type="ECO:0000256" key="3">
    <source>
        <dbReference type="ARBA" id="ARBA00023163"/>
    </source>
</evidence>
<dbReference type="SUPFAM" id="SSF100950">
    <property type="entry name" value="NagB/RpiA/CoA transferase-like"/>
    <property type="match status" value="1"/>
</dbReference>
<accession>A0A923RVH6</accession>
<dbReference type="InterPro" id="IPR014036">
    <property type="entry name" value="DeoR-like_C"/>
</dbReference>
<dbReference type="InterPro" id="IPR018356">
    <property type="entry name" value="Tscrpt_reg_HTH_DeoR_CS"/>
</dbReference>